<accession>A0A8E2F7X1</accession>
<evidence type="ECO:0000259" key="2">
    <source>
        <dbReference type="Pfam" id="PF24476"/>
    </source>
</evidence>
<feature type="domain" description="DUF7580" evidence="2">
    <location>
        <begin position="181"/>
        <end position="573"/>
    </location>
</feature>
<evidence type="ECO:0000313" key="4">
    <source>
        <dbReference type="Proteomes" id="UP000250140"/>
    </source>
</evidence>
<protein>
    <recommendedName>
        <fullName evidence="2">DUF7580 domain-containing protein</fullName>
    </recommendedName>
</protein>
<gene>
    <name evidence="3" type="ORF">AOQ84DRAFT_386279</name>
</gene>
<reference evidence="3 4" key="1">
    <citation type="journal article" date="2016" name="Nat. Commun.">
        <title>Ectomycorrhizal ecology is imprinted in the genome of the dominant symbiotic fungus Cenococcum geophilum.</title>
        <authorList>
            <consortium name="DOE Joint Genome Institute"/>
            <person name="Peter M."/>
            <person name="Kohler A."/>
            <person name="Ohm R.A."/>
            <person name="Kuo A."/>
            <person name="Krutzmann J."/>
            <person name="Morin E."/>
            <person name="Arend M."/>
            <person name="Barry K.W."/>
            <person name="Binder M."/>
            <person name="Choi C."/>
            <person name="Clum A."/>
            <person name="Copeland A."/>
            <person name="Grisel N."/>
            <person name="Haridas S."/>
            <person name="Kipfer T."/>
            <person name="LaButti K."/>
            <person name="Lindquist E."/>
            <person name="Lipzen A."/>
            <person name="Maire R."/>
            <person name="Meier B."/>
            <person name="Mihaltcheva S."/>
            <person name="Molinier V."/>
            <person name="Murat C."/>
            <person name="Poggeler S."/>
            <person name="Quandt C.A."/>
            <person name="Sperisen C."/>
            <person name="Tritt A."/>
            <person name="Tisserant E."/>
            <person name="Crous P.W."/>
            <person name="Henrissat B."/>
            <person name="Nehls U."/>
            <person name="Egli S."/>
            <person name="Spatafora J.W."/>
            <person name="Grigoriev I.V."/>
            <person name="Martin F.M."/>
        </authorList>
    </citation>
    <scope>NUCLEOTIDE SEQUENCE [LARGE SCALE GENOMIC DNA]</scope>
    <source>
        <strain evidence="3 4">CBS 207.34</strain>
    </source>
</reference>
<evidence type="ECO:0000256" key="1">
    <source>
        <dbReference type="SAM" id="MobiDB-lite"/>
    </source>
</evidence>
<evidence type="ECO:0000313" key="3">
    <source>
        <dbReference type="EMBL" id="OCL12217.1"/>
    </source>
</evidence>
<dbReference type="Pfam" id="PF24476">
    <property type="entry name" value="DUF7580"/>
    <property type="match status" value="1"/>
</dbReference>
<keyword evidence="4" id="KW-1185">Reference proteome</keyword>
<dbReference type="AlphaFoldDB" id="A0A8E2F7X1"/>
<name>A0A8E2F7X1_9PEZI</name>
<dbReference type="OrthoDB" id="3565018at2759"/>
<proteinExistence type="predicted"/>
<sequence length="580" mass="66199">MADVIAGLVLGGIPIALWALEKYQDPVKSYFKYDMTLSTLRDNIFVQKQQLYVTFDLIGLSQPTIEELRVCLEEKYPNQHREFLSIIGHMEEITKNLLDKLQIDMNGKPLWTSEPPERVRWEWRRVKRSFRTKERQALVDQLQYWNTALKNCFEKPEVPAEDEDTKVQELQARFNLKLCDSVRENVQAIHEVLKDSWNCVYPCPHYAAIDLCWQPKEPAAPSVFDMALSFRDISTREATGEVRWRKLQIKAEKTDLDSGLPPTLPVPSPQSSRAPSPTPSTGSKKSNLHLFHGRRKNEKSKQATVVAPPFTATQLPTRTPHLTDDKISCLCAHVRKELKASVTLGYLPDPDPQQGRKFYLSHVPKANPKIVKAMPLRSLLLTQQPNSPHHLPPHLALSAKQRYGLAASLAWAVLHLSCTPWLDDAWNGEQVSVFLECPAAGRELLSKNPCISYLFETHTTSSTPTPIDRFNNNQIRNRILFTLATLLIELCINKSFEELRQQGLTGSIATTVHDDFKIAESKIDEVYLQAGNSYGYAVQRCLRCEFPGRDVTKRFDFSTFRRHFYNNVVAPVQATYIKHP</sequence>
<dbReference type="PANTHER" id="PTHR35186:SF4">
    <property type="entry name" value="PRION-INHIBITION AND PROPAGATION HELO DOMAIN-CONTAINING PROTEIN"/>
    <property type="match status" value="1"/>
</dbReference>
<dbReference type="PANTHER" id="PTHR35186">
    <property type="entry name" value="ANK_REP_REGION DOMAIN-CONTAINING PROTEIN"/>
    <property type="match status" value="1"/>
</dbReference>
<dbReference type="InterPro" id="IPR056002">
    <property type="entry name" value="DUF7580"/>
</dbReference>
<dbReference type="Proteomes" id="UP000250140">
    <property type="component" value="Unassembled WGS sequence"/>
</dbReference>
<dbReference type="EMBL" id="KV748905">
    <property type="protein sequence ID" value="OCL12217.1"/>
    <property type="molecule type" value="Genomic_DNA"/>
</dbReference>
<organism evidence="3 4">
    <name type="scientific">Glonium stellatum</name>
    <dbReference type="NCBI Taxonomy" id="574774"/>
    <lineage>
        <taxon>Eukaryota</taxon>
        <taxon>Fungi</taxon>
        <taxon>Dikarya</taxon>
        <taxon>Ascomycota</taxon>
        <taxon>Pezizomycotina</taxon>
        <taxon>Dothideomycetes</taxon>
        <taxon>Pleosporomycetidae</taxon>
        <taxon>Gloniales</taxon>
        <taxon>Gloniaceae</taxon>
        <taxon>Glonium</taxon>
    </lineage>
</organism>
<feature type="region of interest" description="Disordered" evidence="1">
    <location>
        <begin position="255"/>
        <end position="287"/>
    </location>
</feature>